<keyword evidence="1" id="KW-0812">Transmembrane</keyword>
<comment type="caution">
    <text evidence="2">The sequence shown here is derived from an EMBL/GenBank/DDBJ whole genome shotgun (WGS) entry which is preliminary data.</text>
</comment>
<feature type="transmembrane region" description="Helical" evidence="1">
    <location>
        <begin position="21"/>
        <end position="40"/>
    </location>
</feature>
<feature type="transmembrane region" description="Helical" evidence="1">
    <location>
        <begin position="188"/>
        <end position="205"/>
    </location>
</feature>
<organism evidence="2 3">
    <name type="scientific">Merdimonas faecis</name>
    <dbReference type="NCBI Taxonomy" id="1653435"/>
    <lineage>
        <taxon>Bacteria</taxon>
        <taxon>Bacillati</taxon>
        <taxon>Bacillota</taxon>
        <taxon>Clostridia</taxon>
        <taxon>Lachnospirales</taxon>
        <taxon>Lachnospiraceae</taxon>
        <taxon>Merdimonas</taxon>
    </lineage>
</organism>
<reference evidence="2" key="2">
    <citation type="submission" date="2021-09" db="EMBL/GenBank/DDBJ databases">
        <authorList>
            <person name="Gilroy R."/>
        </authorList>
    </citation>
    <scope>NUCLEOTIDE SEQUENCE</scope>
    <source>
        <strain evidence="2">USAMLcec4-12693</strain>
    </source>
</reference>
<feature type="transmembrane region" description="Helical" evidence="1">
    <location>
        <begin position="86"/>
        <end position="104"/>
    </location>
</feature>
<dbReference type="EMBL" id="DYXE01000030">
    <property type="protein sequence ID" value="HJH49207.1"/>
    <property type="molecule type" value="Genomic_DNA"/>
</dbReference>
<feature type="transmembrane region" description="Helical" evidence="1">
    <location>
        <begin position="136"/>
        <end position="155"/>
    </location>
</feature>
<accession>A0A9D2VW75</accession>
<evidence type="ECO:0000313" key="2">
    <source>
        <dbReference type="EMBL" id="HJH49207.1"/>
    </source>
</evidence>
<keyword evidence="1" id="KW-1133">Transmembrane helix</keyword>
<reference evidence="2" key="1">
    <citation type="journal article" date="2021" name="PeerJ">
        <title>Extensive microbial diversity within the chicken gut microbiome revealed by metagenomics and culture.</title>
        <authorList>
            <person name="Gilroy R."/>
            <person name="Ravi A."/>
            <person name="Getino M."/>
            <person name="Pursley I."/>
            <person name="Horton D.L."/>
            <person name="Alikhan N.F."/>
            <person name="Baker D."/>
            <person name="Gharbi K."/>
            <person name="Hall N."/>
            <person name="Watson M."/>
            <person name="Adriaenssens E.M."/>
            <person name="Foster-Nyarko E."/>
            <person name="Jarju S."/>
            <person name="Secka A."/>
            <person name="Antonio M."/>
            <person name="Oren A."/>
            <person name="Chaudhuri R.R."/>
            <person name="La Ragione R."/>
            <person name="Hildebrand F."/>
            <person name="Pallen M.J."/>
        </authorList>
    </citation>
    <scope>NUCLEOTIDE SEQUENCE</scope>
    <source>
        <strain evidence="2">USAMLcec4-12693</strain>
    </source>
</reference>
<name>A0A9D2VW75_9FIRM</name>
<evidence type="ECO:0000313" key="3">
    <source>
        <dbReference type="Proteomes" id="UP000813420"/>
    </source>
</evidence>
<sequence length="347" mass="38621">MDTIYVLRGRIQEVYARHTKIIDKAGQFILAVVVFTLINHNVGFMDAFDSPVVALALAVICAFLPLLVTVLVATALVLAHMFSASLGALLVTAAVFLILYIFYLRLTPKMALLVLLTPIAFFLKIPYVIPIACGLVLSPVSMVAVACGTIVFYMLEYVRENASSLEGSADLLTQATTYLKQVFQDKELWIVIVAFIICCFVVYTLRRQAMDHAWKIAIVAGAVANIIVIAVGDIAFGVHTSYGALIGGSIAAIAVGLILELFFFTVDYARSENLQYEDDEYYYYVKAVPKISVSTPEKTVKRINERQETEIIDAEEVRKKARKRRDMKDVDKMLLTQSMEKDFGMKK</sequence>
<dbReference type="RefSeq" id="WP_277271669.1">
    <property type="nucleotide sequence ID" value="NZ_DYXE01000030.1"/>
</dbReference>
<protein>
    <submittedName>
        <fullName evidence="2">Uncharacterized protein</fullName>
    </submittedName>
</protein>
<gene>
    <name evidence="2" type="ORF">K8V39_02965</name>
</gene>
<evidence type="ECO:0000256" key="1">
    <source>
        <dbReference type="SAM" id="Phobius"/>
    </source>
</evidence>
<feature type="transmembrane region" description="Helical" evidence="1">
    <location>
        <begin position="52"/>
        <end position="79"/>
    </location>
</feature>
<dbReference type="AlphaFoldDB" id="A0A9D2VW75"/>
<feature type="transmembrane region" description="Helical" evidence="1">
    <location>
        <begin position="217"/>
        <end position="238"/>
    </location>
</feature>
<keyword evidence="1" id="KW-0472">Membrane</keyword>
<dbReference type="Proteomes" id="UP000813420">
    <property type="component" value="Unassembled WGS sequence"/>
</dbReference>
<feature type="transmembrane region" description="Helical" evidence="1">
    <location>
        <begin position="244"/>
        <end position="266"/>
    </location>
</feature>
<proteinExistence type="predicted"/>
<feature type="transmembrane region" description="Helical" evidence="1">
    <location>
        <begin position="110"/>
        <end position="129"/>
    </location>
</feature>